<reference evidence="1 2" key="1">
    <citation type="submission" date="2024-04" db="EMBL/GenBank/DDBJ databases">
        <title>Genome assembly C_amara_ONT_v2.</title>
        <authorList>
            <person name="Yant L."/>
            <person name="Moore C."/>
            <person name="Slenker M."/>
        </authorList>
    </citation>
    <scope>NUCLEOTIDE SEQUENCE [LARGE SCALE GENOMIC DNA]</scope>
    <source>
        <tissue evidence="1">Leaf</tissue>
    </source>
</reference>
<dbReference type="Proteomes" id="UP001558713">
    <property type="component" value="Unassembled WGS sequence"/>
</dbReference>
<protein>
    <submittedName>
        <fullName evidence="1">Uncharacterized protein</fullName>
    </submittedName>
</protein>
<comment type="caution">
    <text evidence="1">The sequence shown here is derived from an EMBL/GenBank/DDBJ whole genome shotgun (WGS) entry which is preliminary data.</text>
</comment>
<dbReference type="EMBL" id="JBANAX010000374">
    <property type="protein sequence ID" value="KAL1212171.1"/>
    <property type="molecule type" value="Genomic_DNA"/>
</dbReference>
<keyword evidence="2" id="KW-1185">Reference proteome</keyword>
<organism evidence="1 2">
    <name type="scientific">Cardamine amara subsp. amara</name>
    <dbReference type="NCBI Taxonomy" id="228776"/>
    <lineage>
        <taxon>Eukaryota</taxon>
        <taxon>Viridiplantae</taxon>
        <taxon>Streptophyta</taxon>
        <taxon>Embryophyta</taxon>
        <taxon>Tracheophyta</taxon>
        <taxon>Spermatophyta</taxon>
        <taxon>Magnoliopsida</taxon>
        <taxon>eudicotyledons</taxon>
        <taxon>Gunneridae</taxon>
        <taxon>Pentapetalae</taxon>
        <taxon>rosids</taxon>
        <taxon>malvids</taxon>
        <taxon>Brassicales</taxon>
        <taxon>Brassicaceae</taxon>
        <taxon>Cardamineae</taxon>
        <taxon>Cardamine</taxon>
    </lineage>
</organism>
<sequence length="123" mass="14273">MQNYTAVTNFLPLTLGNVGVFLGVKWLESLGDVKSNWKEHRMSFQQNGATIKLQGDPMLCNRPLSLKTLLKAIRDDGEGVIVECGGYRKQNGMRKKSFHRNWCQYWESIRESFKSHKDYPYLE</sequence>
<name>A0ABD1AZK6_CARAN</name>
<proteinExistence type="predicted"/>
<evidence type="ECO:0000313" key="1">
    <source>
        <dbReference type="EMBL" id="KAL1212171.1"/>
    </source>
</evidence>
<accession>A0ABD1AZK6</accession>
<evidence type="ECO:0000313" key="2">
    <source>
        <dbReference type="Proteomes" id="UP001558713"/>
    </source>
</evidence>
<gene>
    <name evidence="1" type="ORF">V5N11_028792</name>
</gene>
<dbReference type="AlphaFoldDB" id="A0ABD1AZK6"/>